<reference evidence="5" key="1">
    <citation type="journal article" date="2020" name="Fungal Divers.">
        <title>Resolving the Mortierellaceae phylogeny through synthesis of multi-gene phylogenetics and phylogenomics.</title>
        <authorList>
            <person name="Vandepol N."/>
            <person name="Liber J."/>
            <person name="Desiro A."/>
            <person name="Na H."/>
            <person name="Kennedy M."/>
            <person name="Barry K."/>
            <person name="Grigoriev I.V."/>
            <person name="Miller A.N."/>
            <person name="O'Donnell K."/>
            <person name="Stajich J.E."/>
            <person name="Bonito G."/>
        </authorList>
    </citation>
    <scope>NUCLEOTIDE SEQUENCE</scope>
    <source>
        <strain evidence="5">KOD1015</strain>
    </source>
</reference>
<evidence type="ECO:0000256" key="1">
    <source>
        <dbReference type="ARBA" id="ARBA00006886"/>
    </source>
</evidence>
<dbReference type="EMBL" id="JAABOA010000909">
    <property type="protein sequence ID" value="KAF9582833.1"/>
    <property type="molecule type" value="Genomic_DNA"/>
</dbReference>
<proteinExistence type="inferred from homology"/>
<dbReference type="Pfam" id="PF00561">
    <property type="entry name" value="Abhydrolase_1"/>
    <property type="match status" value="1"/>
</dbReference>
<dbReference type="InterPro" id="IPR000073">
    <property type="entry name" value="AB_hydrolase_1"/>
</dbReference>
<dbReference type="Gene3D" id="3.40.50.1820">
    <property type="entry name" value="alpha/beta hydrolase"/>
    <property type="match status" value="1"/>
</dbReference>
<feature type="compositionally biased region" description="Basic and acidic residues" evidence="3">
    <location>
        <begin position="248"/>
        <end position="268"/>
    </location>
</feature>
<dbReference type="NCBIfam" id="TIGR01392">
    <property type="entry name" value="homoserO_Ac_trn"/>
    <property type="match status" value="1"/>
</dbReference>
<dbReference type="GO" id="GO:0004414">
    <property type="term" value="F:homoserine O-acetyltransferase activity"/>
    <property type="evidence" value="ECO:0007669"/>
    <property type="project" value="TreeGrafter"/>
</dbReference>
<feature type="domain" description="AB hydrolase-1" evidence="4">
    <location>
        <begin position="54"/>
        <end position="241"/>
    </location>
</feature>
<accession>A0A9P6KFD0</accession>
<evidence type="ECO:0000259" key="4">
    <source>
        <dbReference type="Pfam" id="PF00561"/>
    </source>
</evidence>
<keyword evidence="2" id="KW-0808">Transferase</keyword>
<dbReference type="Proteomes" id="UP000780801">
    <property type="component" value="Unassembled WGS sequence"/>
</dbReference>
<dbReference type="GO" id="GO:0009086">
    <property type="term" value="P:methionine biosynthetic process"/>
    <property type="evidence" value="ECO:0007669"/>
    <property type="project" value="TreeGrafter"/>
</dbReference>
<organism evidence="5 6">
    <name type="scientific">Lunasporangiospora selenospora</name>
    <dbReference type="NCBI Taxonomy" id="979761"/>
    <lineage>
        <taxon>Eukaryota</taxon>
        <taxon>Fungi</taxon>
        <taxon>Fungi incertae sedis</taxon>
        <taxon>Mucoromycota</taxon>
        <taxon>Mortierellomycotina</taxon>
        <taxon>Mortierellomycetes</taxon>
        <taxon>Mortierellales</taxon>
        <taxon>Mortierellaceae</taxon>
        <taxon>Lunasporangiospora</taxon>
    </lineage>
</organism>
<dbReference type="PANTHER" id="PTHR32268:SF11">
    <property type="entry name" value="HOMOSERINE O-ACETYLTRANSFERASE"/>
    <property type="match status" value="1"/>
</dbReference>
<evidence type="ECO:0000313" key="6">
    <source>
        <dbReference type="Proteomes" id="UP000780801"/>
    </source>
</evidence>
<dbReference type="InterPro" id="IPR008220">
    <property type="entry name" value="HAT_MetX-like"/>
</dbReference>
<dbReference type="HAMAP" id="MF_00296">
    <property type="entry name" value="MetX_acyltransf"/>
    <property type="match status" value="1"/>
</dbReference>
<comment type="similarity">
    <text evidence="1">Belongs to the AB hydrolase superfamily. MetX family.</text>
</comment>
<feature type="region of interest" description="Disordered" evidence="3">
    <location>
        <begin position="239"/>
        <end position="328"/>
    </location>
</feature>
<feature type="non-terminal residue" evidence="5">
    <location>
        <position position="364"/>
    </location>
</feature>
<comment type="caution">
    <text evidence="5">The sequence shown here is derived from an EMBL/GenBank/DDBJ whole genome shotgun (WGS) entry which is preliminary data.</text>
</comment>
<evidence type="ECO:0000256" key="2">
    <source>
        <dbReference type="ARBA" id="ARBA00022679"/>
    </source>
</evidence>
<protein>
    <submittedName>
        <fullName evidence="5">Homoserine O- acetyltransferase</fullName>
    </submittedName>
</protein>
<evidence type="ECO:0000313" key="5">
    <source>
        <dbReference type="EMBL" id="KAF9582833.1"/>
    </source>
</evidence>
<feature type="compositionally biased region" description="Low complexity" evidence="3">
    <location>
        <begin position="275"/>
        <end position="285"/>
    </location>
</feature>
<dbReference type="SUPFAM" id="SSF53474">
    <property type="entry name" value="alpha/beta-Hydrolases"/>
    <property type="match status" value="1"/>
</dbReference>
<feature type="compositionally biased region" description="Polar residues" evidence="3">
    <location>
        <begin position="296"/>
        <end position="328"/>
    </location>
</feature>
<gene>
    <name evidence="5" type="primary">MET2_2</name>
    <name evidence="5" type="ORF">BGW38_010704</name>
</gene>
<evidence type="ECO:0000256" key="3">
    <source>
        <dbReference type="SAM" id="MobiDB-lite"/>
    </source>
</evidence>
<dbReference type="PIRSF" id="PIRSF000443">
    <property type="entry name" value="Homoser_Ac_trans"/>
    <property type="match status" value="1"/>
</dbReference>
<dbReference type="AlphaFoldDB" id="A0A9P6KFD0"/>
<dbReference type="GO" id="GO:0009092">
    <property type="term" value="P:homoserine metabolic process"/>
    <property type="evidence" value="ECO:0007669"/>
    <property type="project" value="TreeGrafter"/>
</dbReference>
<name>A0A9P6KFD0_9FUNG</name>
<dbReference type="PANTHER" id="PTHR32268">
    <property type="entry name" value="HOMOSERINE O-ACETYLTRANSFERASE"/>
    <property type="match status" value="1"/>
</dbReference>
<sequence length="364" mass="39524">MKRTTSQPENPFAGLVPSQTIAIIPEFTLSSGHTLHNVPVAYRTWGTLNETGDNVMIICHALSGSADVEDWWGPLMGPGRAFDPTKFFIICCNVLGSPYGTASPVTLNPETNENYGPEFPLTTIRDDVRLHKLILDDLGVKSVAVCIGGSMGGMQVLEWSFFGPEYIKTIVPIATSAKHSAWCISWGEAQRQSIYSDPMYLDGYYSPDTPPSIGLSAARMAALLTYRSRNSFESRFGRKVMEHPTYSKSREPNTPAEEHHQIHNDGHRNSRGILSRSSSVDSNSSKGLAAIAESAVKTTTDSATSEGEQTTASISPANGTVTPLSSTSATSVNAIPVVINKNKGQKKPQVFSAQNYLRYQGDKF</sequence>
<keyword evidence="6" id="KW-1185">Reference proteome</keyword>
<dbReference type="OrthoDB" id="191364at2759"/>
<dbReference type="InterPro" id="IPR029058">
    <property type="entry name" value="AB_hydrolase_fold"/>
</dbReference>